<dbReference type="EMBL" id="WVTA01000021">
    <property type="protein sequence ID" value="KAK3197254.1"/>
    <property type="molecule type" value="Genomic_DNA"/>
</dbReference>
<name>A0AAN6LLV0_9PLEO</name>
<dbReference type="GO" id="GO:0004574">
    <property type="term" value="F:oligo-1,6-glucosidase activity"/>
    <property type="evidence" value="ECO:0007669"/>
    <property type="project" value="TreeGrafter"/>
</dbReference>
<organism evidence="5 6">
    <name type="scientific">Pseudopithomyces chartarum</name>
    <dbReference type="NCBI Taxonomy" id="1892770"/>
    <lineage>
        <taxon>Eukaryota</taxon>
        <taxon>Fungi</taxon>
        <taxon>Dikarya</taxon>
        <taxon>Ascomycota</taxon>
        <taxon>Pezizomycotina</taxon>
        <taxon>Dothideomycetes</taxon>
        <taxon>Pleosporomycetidae</taxon>
        <taxon>Pleosporales</taxon>
        <taxon>Massarineae</taxon>
        <taxon>Didymosphaeriaceae</taxon>
        <taxon>Pseudopithomyces</taxon>
    </lineage>
</organism>
<dbReference type="GO" id="GO:0004575">
    <property type="term" value="F:sucrose alpha-glucosidase activity"/>
    <property type="evidence" value="ECO:0007669"/>
    <property type="project" value="TreeGrafter"/>
</dbReference>
<evidence type="ECO:0000313" key="6">
    <source>
        <dbReference type="Proteomes" id="UP001280581"/>
    </source>
</evidence>
<reference evidence="5 6" key="1">
    <citation type="submission" date="2021-02" db="EMBL/GenBank/DDBJ databases">
        <title>Genome assembly of Pseudopithomyces chartarum.</title>
        <authorList>
            <person name="Jauregui R."/>
            <person name="Singh J."/>
            <person name="Voisey C."/>
        </authorList>
    </citation>
    <scope>NUCLEOTIDE SEQUENCE [LARGE SCALE GENOMIC DNA]</scope>
    <source>
        <strain evidence="5 6">AGR01</strain>
    </source>
</reference>
<keyword evidence="6" id="KW-1185">Reference proteome</keyword>
<evidence type="ECO:0000256" key="3">
    <source>
        <dbReference type="ARBA" id="ARBA00023295"/>
    </source>
</evidence>
<dbReference type="GO" id="GO:0005987">
    <property type="term" value="P:sucrose catabolic process"/>
    <property type="evidence" value="ECO:0007669"/>
    <property type="project" value="TreeGrafter"/>
</dbReference>
<comment type="similarity">
    <text evidence="1">Belongs to the glycosyl hydrolase 13 family.</text>
</comment>
<sequence>MTVTERKWWKDGVVYQIYPASFKDSNGDGVGDLNGILSELDYIHSIGVDTIWICPMYDSPQVDMGYDIRDYQKVYPPYGTNEDMENLIAETHKRGMKIILDLVVNHTSDQVPSLSP</sequence>
<dbReference type="GO" id="GO:0004556">
    <property type="term" value="F:alpha-amylase activity"/>
    <property type="evidence" value="ECO:0007669"/>
    <property type="project" value="TreeGrafter"/>
</dbReference>
<feature type="domain" description="Glycosyl hydrolase family 13 catalytic" evidence="4">
    <location>
        <begin position="16"/>
        <end position="111"/>
    </location>
</feature>
<dbReference type="PANTHER" id="PTHR10357">
    <property type="entry name" value="ALPHA-AMYLASE FAMILY MEMBER"/>
    <property type="match status" value="1"/>
</dbReference>
<keyword evidence="3" id="KW-0326">Glycosidase</keyword>
<dbReference type="Proteomes" id="UP001280581">
    <property type="component" value="Unassembled WGS sequence"/>
</dbReference>
<dbReference type="GO" id="GO:0000025">
    <property type="term" value="P:maltose catabolic process"/>
    <property type="evidence" value="ECO:0007669"/>
    <property type="project" value="TreeGrafter"/>
</dbReference>
<dbReference type="PANTHER" id="PTHR10357:SF179">
    <property type="entry name" value="NEUTRAL AND BASIC AMINO ACID TRANSPORT PROTEIN RBAT"/>
    <property type="match status" value="1"/>
</dbReference>
<evidence type="ECO:0000256" key="2">
    <source>
        <dbReference type="ARBA" id="ARBA00022801"/>
    </source>
</evidence>
<proteinExistence type="inferred from homology"/>
<dbReference type="InterPro" id="IPR017853">
    <property type="entry name" value="GH"/>
</dbReference>
<protein>
    <recommendedName>
        <fullName evidence="4">Glycosyl hydrolase family 13 catalytic domain-containing protein</fullName>
    </recommendedName>
</protein>
<evidence type="ECO:0000313" key="5">
    <source>
        <dbReference type="EMBL" id="KAK3197254.1"/>
    </source>
</evidence>
<accession>A0AAN6LLV0</accession>
<evidence type="ECO:0000256" key="1">
    <source>
        <dbReference type="ARBA" id="ARBA00008061"/>
    </source>
</evidence>
<comment type="caution">
    <text evidence="5">The sequence shown here is derived from an EMBL/GenBank/DDBJ whole genome shotgun (WGS) entry which is preliminary data.</text>
</comment>
<dbReference type="Gene3D" id="3.20.20.80">
    <property type="entry name" value="Glycosidases"/>
    <property type="match status" value="1"/>
</dbReference>
<dbReference type="SUPFAM" id="SSF51445">
    <property type="entry name" value="(Trans)glycosidases"/>
    <property type="match status" value="1"/>
</dbReference>
<dbReference type="InterPro" id="IPR006047">
    <property type="entry name" value="GH13_cat_dom"/>
</dbReference>
<dbReference type="GO" id="GO:0033934">
    <property type="term" value="F:glucan 1,4-alpha-maltotriohydrolase activity"/>
    <property type="evidence" value="ECO:0007669"/>
    <property type="project" value="TreeGrafter"/>
</dbReference>
<dbReference type="AlphaFoldDB" id="A0AAN6LLV0"/>
<evidence type="ECO:0000259" key="4">
    <source>
        <dbReference type="Pfam" id="PF00128"/>
    </source>
</evidence>
<dbReference type="Pfam" id="PF00128">
    <property type="entry name" value="Alpha-amylase"/>
    <property type="match status" value="1"/>
</dbReference>
<gene>
    <name evidence="5" type="ORF">GRF29_1536g1179530</name>
</gene>
<dbReference type="FunFam" id="3.20.20.80:FF:000064">
    <property type="entry name" value="Oligo-1,6-glucosidase"/>
    <property type="match status" value="1"/>
</dbReference>
<keyword evidence="2" id="KW-0378">Hydrolase</keyword>